<protein>
    <submittedName>
        <fullName evidence="1">Esterase/lipase superfamily enzyme</fullName>
    </submittedName>
</protein>
<dbReference type="Gene3D" id="3.40.50.1820">
    <property type="entry name" value="alpha/beta hydrolase"/>
    <property type="match status" value="1"/>
</dbReference>
<keyword evidence="2" id="KW-1185">Reference proteome</keyword>
<accession>A0A1U9MBM3</accession>
<dbReference type="KEGG" id="bapa:BBC0178_012220"/>
<gene>
    <name evidence="1" type="ORF">BBC0178_012220</name>
</gene>
<dbReference type="InterPro" id="IPR010297">
    <property type="entry name" value="DUF900_hydrolase"/>
</dbReference>
<organism evidence="1 2">
    <name type="scientific">Bartonella apihabitans</name>
    <dbReference type="NCBI Taxonomy" id="2750929"/>
    <lineage>
        <taxon>Bacteria</taxon>
        <taxon>Pseudomonadati</taxon>
        <taxon>Pseudomonadota</taxon>
        <taxon>Alphaproteobacteria</taxon>
        <taxon>Hyphomicrobiales</taxon>
        <taxon>Bartonellaceae</taxon>
        <taxon>Bartonella</taxon>
    </lineage>
</organism>
<dbReference type="Proteomes" id="UP000189660">
    <property type="component" value="Chromosome"/>
</dbReference>
<proteinExistence type="predicted"/>
<evidence type="ECO:0000313" key="1">
    <source>
        <dbReference type="EMBL" id="AQT42696.1"/>
    </source>
</evidence>
<dbReference type="PANTHER" id="PTHR36513:SF1">
    <property type="entry name" value="TRANSMEMBRANE PROTEIN"/>
    <property type="match status" value="1"/>
</dbReference>
<dbReference type="Pfam" id="PF05990">
    <property type="entry name" value="DUF900"/>
    <property type="match status" value="1"/>
</dbReference>
<dbReference type="AlphaFoldDB" id="A0A1U9MBM3"/>
<dbReference type="EMBL" id="CP015820">
    <property type="protein sequence ID" value="AQT42696.1"/>
    <property type="molecule type" value="Genomic_DNA"/>
</dbReference>
<name>A0A1U9MBM3_9HYPH</name>
<sequence length="406" mass="44488">MSSRSIVSGLHLNENKTTGSIYSVLRLSDRPYNCGGPRAVLWHGKNATPATVAAQNAAIHKPGQPKAVVPVYVATSRQAQDDYSEPFGTKRSKNLNYARVDVGIPQEHKKGLVETNGYKPDLKKYFSAVNMVKYNGREEFKKQLNKALDQKPKGKREIFLFIHGYNNNFADSTFRAAQFSYDYSLKAVTVHYSWPSGGSIPLYVYDRDSADFARDGLADLLTLLSETDANEITVVAHSMGNYVTMEALRSLSLQGKRYPIDRISSFLMAAPDIDVDVFERQLKDVKKMPQPTAVLVSRKDKALAVSGRLVGGHARVGDGSSIPLLQKNGIAVLDLSDVDGGAHNVFASSPTLMALAHDGSLSTSMMKETSETNGQRMMDDSGNILRGTTNLIFYTPARIISAVSQD</sequence>
<dbReference type="InterPro" id="IPR029058">
    <property type="entry name" value="AB_hydrolase_fold"/>
</dbReference>
<evidence type="ECO:0000313" key="2">
    <source>
        <dbReference type="Proteomes" id="UP000189660"/>
    </source>
</evidence>
<reference evidence="1 2" key="1">
    <citation type="submission" date="2016-11" db="EMBL/GenBank/DDBJ databases">
        <title>Comparative genomics of Bartonella apis.</title>
        <authorList>
            <person name="Engel P."/>
        </authorList>
    </citation>
    <scope>NUCLEOTIDE SEQUENCE [LARGE SCALE GENOMIC DNA]</scope>
    <source>
        <strain evidence="1 2">BBC0178</strain>
    </source>
</reference>
<dbReference type="SUPFAM" id="SSF53474">
    <property type="entry name" value="alpha/beta-Hydrolases"/>
    <property type="match status" value="1"/>
</dbReference>
<dbReference type="PANTHER" id="PTHR36513">
    <property type="entry name" value="ABC TRANSMEMBRANE TYPE-1 DOMAIN-CONTAINING PROTEIN"/>
    <property type="match status" value="1"/>
</dbReference>